<accession>A0A7X3SKW4</accession>
<sequence>MESRVSVISIMVKDEKAAGEVNQLLHQFRQYVVGRMGIPYRERGISIISVVLDAPQDATSSLSGKLGMLKGVSAKTLTAKTD</sequence>
<name>A0A7X3SKW4_9FIRM</name>
<dbReference type="AlphaFoldDB" id="A0A7X3SKW4"/>
<reference evidence="1 2" key="1">
    <citation type="submission" date="2019-12" db="EMBL/GenBank/DDBJ databases">
        <title>Sporaefaciens musculi gen. nov., sp. nov., a novel bacterium isolated from the caecum of an obese mouse.</title>
        <authorList>
            <person name="Rasmussen T.S."/>
            <person name="Streidl T."/>
            <person name="Hitch T.C.A."/>
            <person name="Wortmann E."/>
            <person name="Deptula P."/>
            <person name="Hansen M."/>
            <person name="Nielsen D.S."/>
            <person name="Clavel T."/>
            <person name="Vogensen F.K."/>
        </authorList>
    </citation>
    <scope>NUCLEOTIDE SEQUENCE [LARGE SCALE GENOMIC DNA]</scope>
    <source>
        <strain evidence="1 2">WCA-9-b2</strain>
    </source>
</reference>
<organism evidence="1 2">
    <name type="scientific">Sporofaciens musculi</name>
    <dbReference type="NCBI Taxonomy" id="2681861"/>
    <lineage>
        <taxon>Bacteria</taxon>
        <taxon>Bacillati</taxon>
        <taxon>Bacillota</taxon>
        <taxon>Clostridia</taxon>
        <taxon>Lachnospirales</taxon>
        <taxon>Lachnospiraceae</taxon>
        <taxon>Sporofaciens</taxon>
    </lineage>
</organism>
<dbReference type="Pfam" id="PF21699">
    <property type="entry name" value="TM1266-like"/>
    <property type="match status" value="1"/>
</dbReference>
<dbReference type="InterPro" id="IPR045865">
    <property type="entry name" value="ACT-like_dom_sf"/>
</dbReference>
<dbReference type="NCBIfam" id="TIGR03959">
    <property type="entry name" value="hyd_TM1266"/>
    <property type="match status" value="1"/>
</dbReference>
<evidence type="ECO:0000313" key="2">
    <source>
        <dbReference type="Proteomes" id="UP000460412"/>
    </source>
</evidence>
<gene>
    <name evidence="1" type="ORF">GN277_21415</name>
</gene>
<dbReference type="EMBL" id="WUQX01000001">
    <property type="protein sequence ID" value="MXP77815.1"/>
    <property type="molecule type" value="Genomic_DNA"/>
</dbReference>
<keyword evidence="2" id="KW-1185">Reference proteome</keyword>
<protein>
    <submittedName>
        <fullName evidence="1">Iron-only hydrogenase system regulator</fullName>
    </submittedName>
</protein>
<proteinExistence type="predicted"/>
<dbReference type="InterPro" id="IPR027271">
    <property type="entry name" value="Acetolactate_synth/TF_NikR_C"/>
</dbReference>
<dbReference type="InterPro" id="IPR023860">
    <property type="entry name" value="FeFe-hyd_TM1266"/>
</dbReference>
<comment type="caution">
    <text evidence="1">The sequence shown here is derived from an EMBL/GenBank/DDBJ whole genome shotgun (WGS) entry which is preliminary data.</text>
</comment>
<dbReference type="SUPFAM" id="SSF55021">
    <property type="entry name" value="ACT-like"/>
    <property type="match status" value="1"/>
</dbReference>
<evidence type="ECO:0000313" key="1">
    <source>
        <dbReference type="EMBL" id="MXP77815.1"/>
    </source>
</evidence>
<dbReference type="Gene3D" id="3.30.70.1150">
    <property type="entry name" value="ACT-like. Chain A, domain 2"/>
    <property type="match status" value="1"/>
</dbReference>
<dbReference type="Proteomes" id="UP000460412">
    <property type="component" value="Unassembled WGS sequence"/>
</dbReference>
<dbReference type="RefSeq" id="WP_159753464.1">
    <property type="nucleotide sequence ID" value="NZ_CATIFW010000154.1"/>
</dbReference>